<organism evidence="4 5">
    <name type="scientific">Ficus carica</name>
    <name type="common">Common fig</name>
    <dbReference type="NCBI Taxonomy" id="3494"/>
    <lineage>
        <taxon>Eukaryota</taxon>
        <taxon>Viridiplantae</taxon>
        <taxon>Streptophyta</taxon>
        <taxon>Embryophyta</taxon>
        <taxon>Tracheophyta</taxon>
        <taxon>Spermatophyta</taxon>
        <taxon>Magnoliopsida</taxon>
        <taxon>eudicotyledons</taxon>
        <taxon>Gunneridae</taxon>
        <taxon>Pentapetalae</taxon>
        <taxon>rosids</taxon>
        <taxon>fabids</taxon>
        <taxon>Rosales</taxon>
        <taxon>Moraceae</taxon>
        <taxon>Ficeae</taxon>
        <taxon>Ficus</taxon>
    </lineage>
</organism>
<keyword evidence="5" id="KW-1185">Reference proteome</keyword>
<dbReference type="PROSITE" id="PS51375">
    <property type="entry name" value="PPR"/>
    <property type="match status" value="1"/>
</dbReference>
<sequence>MLLKMGTKCKAMGFLNDLVGGSFFTPSSLALFNDAPNSSSFSCCDFQSTPWGFFLVGKVVEAEECFRKMVKDGCKPNVVTYTTLLNGNCKMELSVAVIQLLKKMEKEHNIMPDIVPYGTIIDGLCNEGLVDRALDLFLKMTRKDVAPEVVTYTSLIHEACIVRPLNNAVEFMKIRTK</sequence>
<comment type="similarity">
    <text evidence="1">Belongs to the PPR family. P subfamily.</text>
</comment>
<evidence type="ECO:0000313" key="4">
    <source>
        <dbReference type="EMBL" id="GMN59755.1"/>
    </source>
</evidence>
<evidence type="ECO:0008006" key="6">
    <source>
        <dbReference type="Google" id="ProtNLM"/>
    </source>
</evidence>
<gene>
    <name evidence="4" type="ORF">TIFTF001_028840</name>
</gene>
<name>A0AA88DRA0_FICCA</name>
<dbReference type="InterPro" id="IPR011990">
    <property type="entry name" value="TPR-like_helical_dom_sf"/>
</dbReference>
<dbReference type="PANTHER" id="PTHR47941">
    <property type="entry name" value="PENTATRICOPEPTIDE REPEAT-CONTAINING PROTEIN 3, MITOCHONDRIAL"/>
    <property type="match status" value="1"/>
</dbReference>
<feature type="repeat" description="PPR" evidence="3">
    <location>
        <begin position="113"/>
        <end position="147"/>
    </location>
</feature>
<accession>A0AA88DRA0</accession>
<evidence type="ECO:0000256" key="2">
    <source>
        <dbReference type="ARBA" id="ARBA00022737"/>
    </source>
</evidence>
<comment type="caution">
    <text evidence="4">The sequence shown here is derived from an EMBL/GenBank/DDBJ whole genome shotgun (WGS) entry which is preliminary data.</text>
</comment>
<dbReference type="AlphaFoldDB" id="A0AA88DRA0"/>
<dbReference type="NCBIfam" id="TIGR00756">
    <property type="entry name" value="PPR"/>
    <property type="match status" value="2"/>
</dbReference>
<reference evidence="4" key="1">
    <citation type="submission" date="2023-07" db="EMBL/GenBank/DDBJ databases">
        <title>draft genome sequence of fig (Ficus carica).</title>
        <authorList>
            <person name="Takahashi T."/>
            <person name="Nishimura K."/>
        </authorList>
    </citation>
    <scope>NUCLEOTIDE SEQUENCE</scope>
</reference>
<dbReference type="InterPro" id="IPR002885">
    <property type="entry name" value="PPR_rpt"/>
</dbReference>
<evidence type="ECO:0000256" key="1">
    <source>
        <dbReference type="ARBA" id="ARBA00007626"/>
    </source>
</evidence>
<evidence type="ECO:0000256" key="3">
    <source>
        <dbReference type="PROSITE-ProRule" id="PRU00708"/>
    </source>
</evidence>
<dbReference type="EMBL" id="BTGU01000091">
    <property type="protein sequence ID" value="GMN59755.1"/>
    <property type="molecule type" value="Genomic_DNA"/>
</dbReference>
<evidence type="ECO:0000313" key="5">
    <source>
        <dbReference type="Proteomes" id="UP001187192"/>
    </source>
</evidence>
<dbReference type="Proteomes" id="UP001187192">
    <property type="component" value="Unassembled WGS sequence"/>
</dbReference>
<protein>
    <recommendedName>
        <fullName evidence="6">Pentatricopeptide repeat-containing protein</fullName>
    </recommendedName>
</protein>
<dbReference type="Gene3D" id="1.25.40.10">
    <property type="entry name" value="Tetratricopeptide repeat domain"/>
    <property type="match status" value="1"/>
</dbReference>
<proteinExistence type="inferred from homology"/>
<dbReference type="Pfam" id="PF13041">
    <property type="entry name" value="PPR_2"/>
    <property type="match status" value="2"/>
</dbReference>
<keyword evidence="2" id="KW-0677">Repeat</keyword>